<evidence type="ECO:0000313" key="2">
    <source>
        <dbReference type="EMBL" id="SVA86039.1"/>
    </source>
</evidence>
<dbReference type="PANTHER" id="PTHR48207">
    <property type="entry name" value="SUCCINATE--HYDROXYMETHYLGLUTARATE COA-TRANSFERASE"/>
    <property type="match status" value="1"/>
</dbReference>
<dbReference type="PANTHER" id="PTHR48207:SF3">
    <property type="entry name" value="SUCCINATE--HYDROXYMETHYLGLUTARATE COA-TRANSFERASE"/>
    <property type="match status" value="1"/>
</dbReference>
<dbReference type="Gene3D" id="3.30.1540.10">
    <property type="entry name" value="formyl-coa transferase, domain 3"/>
    <property type="match status" value="1"/>
</dbReference>
<dbReference type="InterPro" id="IPR050483">
    <property type="entry name" value="CoA-transferase_III_domain"/>
</dbReference>
<gene>
    <name evidence="2" type="ORF">METZ01_LOCUS138893</name>
</gene>
<reference evidence="2" key="1">
    <citation type="submission" date="2018-05" db="EMBL/GenBank/DDBJ databases">
        <authorList>
            <person name="Lanie J.A."/>
            <person name="Ng W.-L."/>
            <person name="Kazmierczak K.M."/>
            <person name="Andrzejewski T.M."/>
            <person name="Davidsen T.M."/>
            <person name="Wayne K.J."/>
            <person name="Tettelin H."/>
            <person name="Glass J.I."/>
            <person name="Rusch D."/>
            <person name="Podicherti R."/>
            <person name="Tsui H.-C.T."/>
            <person name="Winkler M.E."/>
        </authorList>
    </citation>
    <scope>NUCLEOTIDE SEQUENCE</scope>
</reference>
<sequence>MRPLDGVRVVDAATILAGPFAASILGEFGADVIKVEQPTVGDPMRRLGTAGPDGDTWWWLSDTRNKESVELDLRSSEGAESFRSMVDRADVLVENFRTGTMERWGLGFESLRERNPRLIQLSVSGYGRTGPLAATAGVARIAESFTGMSHLTGEADGPPNLSGSSGLADYLAGLYGALGVLLAVRSREATGRGQLVDIALYDGIARILDELVPVYAATGLGRERMGPETHRSVPHSNYRTIDGRWLTIACTNDRMFDGLAGAMGRIDLLDDVRFATNTARIANRELVNMVVGEWVAVTPVDDVVAGCESAAVPVGLVQAVDAYLAHPQVAARDSVVTVEHPTVGPVCVPGVVPRLLETPGVIRRLGAVLGELSVSEVVERWAAIDRREETGS</sequence>
<dbReference type="AlphaFoldDB" id="A0A381ZA14"/>
<evidence type="ECO:0000256" key="1">
    <source>
        <dbReference type="ARBA" id="ARBA00022679"/>
    </source>
</evidence>
<dbReference type="InterPro" id="IPR044855">
    <property type="entry name" value="CoA-Trfase_III_dom3_sf"/>
</dbReference>
<dbReference type="InterPro" id="IPR003673">
    <property type="entry name" value="CoA-Trfase_fam_III"/>
</dbReference>
<dbReference type="Pfam" id="PF02515">
    <property type="entry name" value="CoA_transf_3"/>
    <property type="match status" value="1"/>
</dbReference>
<evidence type="ECO:0008006" key="3">
    <source>
        <dbReference type="Google" id="ProtNLM"/>
    </source>
</evidence>
<organism evidence="2">
    <name type="scientific">marine metagenome</name>
    <dbReference type="NCBI Taxonomy" id="408172"/>
    <lineage>
        <taxon>unclassified sequences</taxon>
        <taxon>metagenomes</taxon>
        <taxon>ecological metagenomes</taxon>
    </lineage>
</organism>
<dbReference type="Gene3D" id="3.40.50.10540">
    <property type="entry name" value="Crotonobetainyl-coa:carnitine coa-transferase, domain 1"/>
    <property type="match status" value="1"/>
</dbReference>
<dbReference type="GO" id="GO:0008410">
    <property type="term" value="F:CoA-transferase activity"/>
    <property type="evidence" value="ECO:0007669"/>
    <property type="project" value="TreeGrafter"/>
</dbReference>
<dbReference type="EMBL" id="UINC01020505">
    <property type="protein sequence ID" value="SVA86039.1"/>
    <property type="molecule type" value="Genomic_DNA"/>
</dbReference>
<dbReference type="SUPFAM" id="SSF89796">
    <property type="entry name" value="CoA-transferase family III (CaiB/BaiF)"/>
    <property type="match status" value="1"/>
</dbReference>
<accession>A0A381ZA14</accession>
<dbReference type="InterPro" id="IPR023606">
    <property type="entry name" value="CoA-Trfase_III_dom_1_sf"/>
</dbReference>
<keyword evidence="1" id="KW-0808">Transferase</keyword>
<name>A0A381ZA14_9ZZZZ</name>
<proteinExistence type="predicted"/>
<protein>
    <recommendedName>
        <fullName evidence="3">Carnitine dehydratase</fullName>
    </recommendedName>
</protein>